<gene>
    <name evidence="3" type="ORF">COV91_01900</name>
</gene>
<feature type="region of interest" description="Disordered" evidence="1">
    <location>
        <begin position="141"/>
        <end position="172"/>
    </location>
</feature>
<evidence type="ECO:0000256" key="1">
    <source>
        <dbReference type="SAM" id="MobiDB-lite"/>
    </source>
</evidence>
<protein>
    <recommendedName>
        <fullName evidence="2">CxxC-x17-CxxC domain-containing protein</fullName>
    </recommendedName>
</protein>
<comment type="caution">
    <text evidence="3">The sequence shown here is derived from an EMBL/GenBank/DDBJ whole genome shotgun (WGS) entry which is preliminary data.</text>
</comment>
<name>A0A2H0KC72_9BACT</name>
<feature type="domain" description="CxxC-x17-CxxC" evidence="2">
    <location>
        <begin position="40"/>
        <end position="75"/>
    </location>
</feature>
<dbReference type="NCBIfam" id="TIGR04272">
    <property type="entry name" value="cxxc_cxxc_Mbark"/>
    <property type="match status" value="1"/>
</dbReference>
<feature type="compositionally biased region" description="Basic residues" evidence="1">
    <location>
        <begin position="162"/>
        <end position="172"/>
    </location>
</feature>
<dbReference type="Proteomes" id="UP000229342">
    <property type="component" value="Unassembled WGS sequence"/>
</dbReference>
<feature type="region of interest" description="Disordered" evidence="1">
    <location>
        <begin position="74"/>
        <end position="114"/>
    </location>
</feature>
<feature type="compositionally biased region" description="Gly residues" evidence="1">
    <location>
        <begin position="10"/>
        <end position="19"/>
    </location>
</feature>
<dbReference type="EMBL" id="PCVG01000023">
    <property type="protein sequence ID" value="PIQ68858.1"/>
    <property type="molecule type" value="Genomic_DNA"/>
</dbReference>
<feature type="region of interest" description="Disordered" evidence="1">
    <location>
        <begin position="1"/>
        <end position="34"/>
    </location>
</feature>
<dbReference type="Pfam" id="PF23477">
    <property type="entry name" value="zf_Tbcl_2"/>
    <property type="match status" value="1"/>
</dbReference>
<feature type="compositionally biased region" description="Basic and acidic residues" evidence="1">
    <location>
        <begin position="84"/>
        <end position="96"/>
    </location>
</feature>
<dbReference type="InterPro" id="IPR026363">
    <property type="entry name" value="CxxC-x17-CxxC_dom"/>
</dbReference>
<evidence type="ECO:0000259" key="2">
    <source>
        <dbReference type="Pfam" id="PF23477"/>
    </source>
</evidence>
<reference evidence="3 4" key="1">
    <citation type="submission" date="2017-09" db="EMBL/GenBank/DDBJ databases">
        <title>Depth-based differentiation of microbial function through sediment-hosted aquifers and enrichment of novel symbionts in the deep terrestrial subsurface.</title>
        <authorList>
            <person name="Probst A.J."/>
            <person name="Ladd B."/>
            <person name="Jarett J.K."/>
            <person name="Geller-Mcgrath D.E."/>
            <person name="Sieber C.M."/>
            <person name="Emerson J.B."/>
            <person name="Anantharaman K."/>
            <person name="Thomas B.C."/>
            <person name="Malmstrom R."/>
            <person name="Stieglmeier M."/>
            <person name="Klingl A."/>
            <person name="Woyke T."/>
            <person name="Ryan C.M."/>
            <person name="Banfield J.F."/>
        </authorList>
    </citation>
    <scope>NUCLEOTIDE SEQUENCE [LARGE SCALE GENOMIC DNA]</scope>
    <source>
        <strain evidence="3">CG11_big_fil_rev_8_21_14_0_20_46_11</strain>
    </source>
</reference>
<proteinExistence type="predicted"/>
<accession>A0A2H0KC72</accession>
<evidence type="ECO:0000313" key="3">
    <source>
        <dbReference type="EMBL" id="PIQ68858.1"/>
    </source>
</evidence>
<dbReference type="AlphaFoldDB" id="A0A2H0KC72"/>
<sequence length="172" mass="19163">MKDFKPHNSFGGGGRGGNLEGDRGGFRGGNKFGKRDFVPKEMFDAVCAECGRPCQVPFRPNGERPVYCRDCFAKVKPPNQDQPRSYERPDAPRRELSASSATRQEGGDAQSKQIQELKRQLDIVNMKLDRLLARGESLQKETVAVVSKPTESPKKSVIAKKSIAKRLKTKKK</sequence>
<evidence type="ECO:0000313" key="4">
    <source>
        <dbReference type="Proteomes" id="UP000229342"/>
    </source>
</evidence>
<organism evidence="3 4">
    <name type="scientific">Candidatus Taylorbacteria bacterium CG11_big_fil_rev_8_21_14_0_20_46_11</name>
    <dbReference type="NCBI Taxonomy" id="1975025"/>
    <lineage>
        <taxon>Bacteria</taxon>
        <taxon>Candidatus Tayloriibacteriota</taxon>
    </lineage>
</organism>